<keyword evidence="2" id="KW-1185">Reference proteome</keyword>
<organism evidence="1 2">
    <name type="scientific">Metabacillus idriensis</name>
    <dbReference type="NCBI Taxonomy" id="324768"/>
    <lineage>
        <taxon>Bacteria</taxon>
        <taxon>Bacillati</taxon>
        <taxon>Bacillota</taxon>
        <taxon>Bacilli</taxon>
        <taxon>Bacillales</taxon>
        <taxon>Bacillaceae</taxon>
        <taxon>Metabacillus</taxon>
    </lineage>
</organism>
<name>A0A6I2MGM5_9BACI</name>
<dbReference type="Proteomes" id="UP000441585">
    <property type="component" value="Unassembled WGS sequence"/>
</dbReference>
<dbReference type="AlphaFoldDB" id="A0A6I2MGM5"/>
<comment type="caution">
    <text evidence="1">The sequence shown here is derived from an EMBL/GenBank/DDBJ whole genome shotgun (WGS) entry which is preliminary data.</text>
</comment>
<reference evidence="1 2" key="1">
    <citation type="submission" date="2019-11" db="EMBL/GenBank/DDBJ databases">
        <title>Bacillus idriensis genome.</title>
        <authorList>
            <person name="Konopka E.N."/>
            <person name="Newman J.D."/>
        </authorList>
    </citation>
    <scope>NUCLEOTIDE SEQUENCE [LARGE SCALE GENOMIC DNA]</scope>
    <source>
        <strain evidence="1 2">DSM 19097</strain>
    </source>
</reference>
<dbReference type="EMBL" id="WKKF01000010">
    <property type="protein sequence ID" value="MRX56282.1"/>
    <property type="molecule type" value="Genomic_DNA"/>
</dbReference>
<dbReference type="RefSeq" id="WP_070875959.1">
    <property type="nucleotide sequence ID" value="NZ_CAJFZX010000005.1"/>
</dbReference>
<evidence type="ECO:0000313" key="1">
    <source>
        <dbReference type="EMBL" id="MRX56282.1"/>
    </source>
</evidence>
<sequence length="76" mass="9054">MDMCENLWTRKYTVLDKTREQLIKDLEIQAAYYPYIDAAKQRIQDTGKFGPVHDAADRFLQYLEEEYQSVETQTTE</sequence>
<gene>
    <name evidence="1" type="ORF">GJU41_20175</name>
</gene>
<proteinExistence type="predicted"/>
<evidence type="ECO:0000313" key="2">
    <source>
        <dbReference type="Proteomes" id="UP000441585"/>
    </source>
</evidence>
<protein>
    <submittedName>
        <fullName evidence="1">Uncharacterized protein</fullName>
    </submittedName>
</protein>
<accession>A0A6I2MGM5</accession>